<keyword evidence="2" id="KW-0732">Signal</keyword>
<keyword evidence="1" id="KW-1133">Transmembrane helix</keyword>
<dbReference type="Proteomes" id="UP000612893">
    <property type="component" value="Unassembled WGS sequence"/>
</dbReference>
<feature type="signal peptide" evidence="2">
    <location>
        <begin position="1"/>
        <end position="17"/>
    </location>
</feature>
<evidence type="ECO:0000313" key="4">
    <source>
        <dbReference type="Proteomes" id="UP000612893"/>
    </source>
</evidence>
<sequence length="106" mass="10764">MTTVTVILRLAASAVTASSWVPLPSTRTTHSRLCPGSRRSPSPKAAAMTAGMSSVTEAVSHLPFACGSRGFPLPFGLPGCAFLFSLLFCAGVLMMSCGARGTGAAS</sequence>
<evidence type="ECO:0000256" key="1">
    <source>
        <dbReference type="SAM" id="Phobius"/>
    </source>
</evidence>
<reference evidence="3" key="1">
    <citation type="submission" date="2020-10" db="EMBL/GenBank/DDBJ databases">
        <title>Ca. Dormibacterota MAGs.</title>
        <authorList>
            <person name="Montgomery K."/>
        </authorList>
    </citation>
    <scope>NUCLEOTIDE SEQUENCE [LARGE SCALE GENOMIC DNA]</scope>
    <source>
        <strain evidence="3">SC8812_S17_10</strain>
    </source>
</reference>
<organism evidence="3 4">
    <name type="scientific">Candidatus Nephthysia bennettiae</name>
    <dbReference type="NCBI Taxonomy" id="3127016"/>
    <lineage>
        <taxon>Bacteria</taxon>
        <taxon>Bacillati</taxon>
        <taxon>Candidatus Dormiibacterota</taxon>
        <taxon>Candidatus Dormibacteria</taxon>
        <taxon>Candidatus Dormibacterales</taxon>
        <taxon>Candidatus Dormibacteraceae</taxon>
        <taxon>Candidatus Nephthysia</taxon>
    </lineage>
</organism>
<accession>A0A934NC70</accession>
<name>A0A934NC70_9BACT</name>
<dbReference type="RefSeq" id="WP_338198980.1">
    <property type="nucleotide sequence ID" value="NZ_JAEKNR010000033.1"/>
</dbReference>
<keyword evidence="4" id="KW-1185">Reference proteome</keyword>
<keyword evidence="1" id="KW-0812">Transmembrane</keyword>
<feature type="chain" id="PRO_5036840423" evidence="2">
    <location>
        <begin position="18"/>
        <end position="106"/>
    </location>
</feature>
<protein>
    <submittedName>
        <fullName evidence="3">Uncharacterized protein</fullName>
    </submittedName>
</protein>
<evidence type="ECO:0000313" key="3">
    <source>
        <dbReference type="EMBL" id="MBJ7597052.1"/>
    </source>
</evidence>
<comment type="caution">
    <text evidence="3">The sequence shown here is derived from an EMBL/GenBank/DDBJ whole genome shotgun (WGS) entry which is preliminary data.</text>
</comment>
<dbReference type="EMBL" id="JAEKNR010000033">
    <property type="protein sequence ID" value="MBJ7597052.1"/>
    <property type="molecule type" value="Genomic_DNA"/>
</dbReference>
<dbReference type="AlphaFoldDB" id="A0A934NC70"/>
<gene>
    <name evidence="3" type="ORF">JF922_03060</name>
</gene>
<keyword evidence="1" id="KW-0472">Membrane</keyword>
<evidence type="ECO:0000256" key="2">
    <source>
        <dbReference type="SAM" id="SignalP"/>
    </source>
</evidence>
<proteinExistence type="predicted"/>
<feature type="transmembrane region" description="Helical" evidence="1">
    <location>
        <begin position="75"/>
        <end position="97"/>
    </location>
</feature>